<dbReference type="PIRSF" id="PIRSF005902">
    <property type="entry name" value="DNase_TatD"/>
    <property type="match status" value="1"/>
</dbReference>
<dbReference type="PANTHER" id="PTHR46124">
    <property type="entry name" value="D-AMINOACYL-TRNA DEACYLASE"/>
    <property type="match status" value="1"/>
</dbReference>
<comment type="similarity">
    <text evidence="1">Belongs to the metallo-dependent hydrolases superfamily. TatD-type hydrolase family.</text>
</comment>
<dbReference type="EC" id="3.1.21.-" evidence="5"/>
<keyword evidence="3 5" id="KW-0378">Hydrolase</keyword>
<dbReference type="GO" id="GO:0005829">
    <property type="term" value="C:cytosol"/>
    <property type="evidence" value="ECO:0007669"/>
    <property type="project" value="TreeGrafter"/>
</dbReference>
<sequence>MIDIETQINKLKESGAFFTDSHSHIHFEPLNSNLEEVFKKCKQNRIHRIVNIGINYKDSVKALEIAKKYDFVYAAIGVHPHDSADFNIKELSLFEQLAENEKVIAIGEIGLDYYRNYAPKDIQQNVFRIFLDLAISLQKPIIIHNRDATDDLIKILDEMNAEKKLRGIIHCFNGDKKIMNWALNNDFLISVAGNVTYKKAIEIQESVKEIPIDHLLVETDSPYLAPVPKRGKTNDPSHTIYTANFISQLKDVDIVTLAKQTEKNFTKLFGELNAL</sequence>
<dbReference type="AlphaFoldDB" id="D3PAF4"/>
<feature type="binding site" evidence="4">
    <location>
        <position position="144"/>
    </location>
    <ligand>
        <name>a divalent metal cation</name>
        <dbReference type="ChEBI" id="CHEBI:60240"/>
        <label>2</label>
    </ligand>
</feature>
<dbReference type="InterPro" id="IPR015991">
    <property type="entry name" value="TatD/YcfH-like"/>
</dbReference>
<dbReference type="PROSITE" id="PS01090">
    <property type="entry name" value="TATD_2"/>
    <property type="match status" value="1"/>
</dbReference>
<dbReference type="EMBL" id="AP011529">
    <property type="protein sequence ID" value="BAI79577.1"/>
    <property type="molecule type" value="Genomic_DNA"/>
</dbReference>
<dbReference type="InterPro" id="IPR018228">
    <property type="entry name" value="DNase_TatD-rel_CS"/>
</dbReference>
<evidence type="ECO:0000256" key="2">
    <source>
        <dbReference type="ARBA" id="ARBA00022723"/>
    </source>
</evidence>
<dbReference type="InterPro" id="IPR032466">
    <property type="entry name" value="Metal_Hydrolase"/>
</dbReference>
<dbReference type="Pfam" id="PF01026">
    <property type="entry name" value="TatD_DNase"/>
    <property type="match status" value="1"/>
</dbReference>
<keyword evidence="6" id="KW-1185">Reference proteome</keyword>
<dbReference type="KEGG" id="ddf:DEFDS_0065"/>
<protein>
    <submittedName>
        <fullName evidence="5">Deoxyribonuclease, TatD family</fullName>
        <ecNumber evidence="5">3.1.21.-</ecNumber>
    </submittedName>
</protein>
<dbReference type="Proteomes" id="UP000001520">
    <property type="component" value="Chromosome"/>
</dbReference>
<feature type="binding site" evidence="4">
    <location>
        <position position="24"/>
    </location>
    <ligand>
        <name>a divalent metal cation</name>
        <dbReference type="ChEBI" id="CHEBI:60240"/>
        <label>1</label>
    </ligand>
</feature>
<accession>D3PAF4</accession>
<dbReference type="GO" id="GO:0016788">
    <property type="term" value="F:hydrolase activity, acting on ester bonds"/>
    <property type="evidence" value="ECO:0007669"/>
    <property type="project" value="InterPro"/>
</dbReference>
<evidence type="ECO:0000256" key="1">
    <source>
        <dbReference type="ARBA" id="ARBA00009275"/>
    </source>
</evidence>
<dbReference type="OrthoDB" id="9810005at2"/>
<dbReference type="eggNOG" id="COG0084">
    <property type="taxonomic scope" value="Bacteria"/>
</dbReference>
<dbReference type="RefSeq" id="WP_013006825.1">
    <property type="nucleotide sequence ID" value="NC_013939.1"/>
</dbReference>
<feature type="binding site" evidence="4">
    <location>
        <position position="170"/>
    </location>
    <ligand>
        <name>a divalent metal cation</name>
        <dbReference type="ChEBI" id="CHEBI:60240"/>
        <label>2</label>
    </ligand>
</feature>
<name>D3PAF4_DEFDS</name>
<dbReference type="PANTHER" id="PTHR46124:SF2">
    <property type="entry name" value="D-AMINOACYL-TRNA DEACYLASE"/>
    <property type="match status" value="1"/>
</dbReference>
<dbReference type="PROSITE" id="PS01091">
    <property type="entry name" value="TATD_3"/>
    <property type="match status" value="1"/>
</dbReference>
<dbReference type="NCBIfam" id="TIGR00010">
    <property type="entry name" value="YchF/TatD family DNA exonuclease"/>
    <property type="match status" value="1"/>
</dbReference>
<reference evidence="5 6" key="1">
    <citation type="journal article" date="2010" name="DNA Res.">
        <title>Bacterial lifestyle in a deep-sea hydrothermal vent chimney revealed by the genome sequence of the thermophilic bacterium Deferribacter desulfuricans SSM1.</title>
        <authorList>
            <person name="Takaki Y."/>
            <person name="Shimamura S."/>
            <person name="Nakagawa S."/>
            <person name="Fukuhara Y."/>
            <person name="Horikawa H."/>
            <person name="Ankai A."/>
            <person name="Harada T."/>
            <person name="Hosoyama A."/>
            <person name="Oguchi A."/>
            <person name="Fukui S."/>
            <person name="Fujita N."/>
            <person name="Takami H."/>
            <person name="Takai K."/>
        </authorList>
    </citation>
    <scope>NUCLEOTIDE SEQUENCE [LARGE SCALE GENOMIC DNA]</scope>
    <source>
        <strain evidence="6">DSM 14783 / JCM 11476 / NBRC 101012 / SSM1</strain>
    </source>
</reference>
<dbReference type="HOGENOM" id="CLU_031506_4_0_0"/>
<feature type="binding site" evidence="4">
    <location>
        <position position="22"/>
    </location>
    <ligand>
        <name>a divalent metal cation</name>
        <dbReference type="ChEBI" id="CHEBI:60240"/>
        <label>1</label>
    </ligand>
</feature>
<dbReference type="GO" id="GO:0004536">
    <property type="term" value="F:DNA nuclease activity"/>
    <property type="evidence" value="ECO:0007669"/>
    <property type="project" value="InterPro"/>
</dbReference>
<feature type="binding site" evidence="4">
    <location>
        <position position="220"/>
    </location>
    <ligand>
        <name>a divalent metal cation</name>
        <dbReference type="ChEBI" id="CHEBI:60240"/>
        <label>1</label>
    </ligand>
</feature>
<dbReference type="InterPro" id="IPR001130">
    <property type="entry name" value="TatD-like"/>
</dbReference>
<evidence type="ECO:0000313" key="6">
    <source>
        <dbReference type="Proteomes" id="UP000001520"/>
    </source>
</evidence>
<dbReference type="STRING" id="639282.DEFDS_0065"/>
<dbReference type="SUPFAM" id="SSF51556">
    <property type="entry name" value="Metallo-dependent hydrolases"/>
    <property type="match status" value="1"/>
</dbReference>
<evidence type="ECO:0000256" key="3">
    <source>
        <dbReference type="ARBA" id="ARBA00022801"/>
    </source>
</evidence>
<dbReference type="GO" id="GO:0046872">
    <property type="term" value="F:metal ion binding"/>
    <property type="evidence" value="ECO:0007669"/>
    <property type="project" value="UniProtKB-KW"/>
</dbReference>
<organism evidence="5 6">
    <name type="scientific">Deferribacter desulfuricans (strain DSM 14783 / JCM 11476 / NBRC 101012 / SSM1)</name>
    <dbReference type="NCBI Taxonomy" id="639282"/>
    <lineage>
        <taxon>Bacteria</taxon>
        <taxon>Pseudomonadati</taxon>
        <taxon>Deferribacterota</taxon>
        <taxon>Deferribacteres</taxon>
        <taxon>Deferribacterales</taxon>
        <taxon>Deferribacteraceae</taxon>
        <taxon>Deferribacter</taxon>
    </lineage>
</organism>
<gene>
    <name evidence="5" type="ordered locus">DEFDS_0065</name>
</gene>
<keyword evidence="2 4" id="KW-0479">Metal-binding</keyword>
<dbReference type="Gene3D" id="3.20.20.140">
    <property type="entry name" value="Metal-dependent hydrolases"/>
    <property type="match status" value="1"/>
</dbReference>
<feature type="binding site" evidence="4">
    <location>
        <position position="108"/>
    </location>
    <ligand>
        <name>a divalent metal cation</name>
        <dbReference type="ChEBI" id="CHEBI:60240"/>
        <label>1</label>
    </ligand>
</feature>
<proteinExistence type="inferred from homology"/>
<dbReference type="CDD" id="cd01310">
    <property type="entry name" value="TatD_DNAse"/>
    <property type="match status" value="1"/>
</dbReference>
<evidence type="ECO:0000256" key="4">
    <source>
        <dbReference type="PIRSR" id="PIRSR005902-1"/>
    </source>
</evidence>
<evidence type="ECO:0000313" key="5">
    <source>
        <dbReference type="EMBL" id="BAI79577.1"/>
    </source>
</evidence>
<dbReference type="FunFam" id="3.20.20.140:FF:000005">
    <property type="entry name" value="TatD family hydrolase"/>
    <property type="match status" value="1"/>
</dbReference>